<feature type="region of interest" description="Disordered" evidence="2">
    <location>
        <begin position="1"/>
        <end position="24"/>
    </location>
</feature>
<dbReference type="GeneID" id="40315864"/>
<reference evidence="3 4" key="1">
    <citation type="journal article" date="2018" name="BMC Genomics">
        <title>Genomic comparison of Trypanosoma conorhini and Trypanosoma rangeli to Trypanosoma cruzi strains of high and low virulence.</title>
        <authorList>
            <person name="Bradwell K.R."/>
            <person name="Koparde V.N."/>
            <person name="Matveyev A.V."/>
            <person name="Serrano M.G."/>
            <person name="Alves J.M."/>
            <person name="Parikh H."/>
            <person name="Huang B."/>
            <person name="Lee V."/>
            <person name="Espinosa-Alvarez O."/>
            <person name="Ortiz P.A."/>
            <person name="Costa-Martins A.G."/>
            <person name="Teixeira M.M."/>
            <person name="Buck G.A."/>
        </authorList>
    </citation>
    <scope>NUCLEOTIDE SEQUENCE [LARGE SCALE GENOMIC DNA]</scope>
    <source>
        <strain evidence="3 4">025E</strain>
    </source>
</reference>
<feature type="region of interest" description="Disordered" evidence="2">
    <location>
        <begin position="661"/>
        <end position="717"/>
    </location>
</feature>
<feature type="coiled-coil region" evidence="1">
    <location>
        <begin position="29"/>
        <end position="56"/>
    </location>
</feature>
<protein>
    <submittedName>
        <fullName evidence="3">Uncharacterized protein</fullName>
    </submittedName>
</protein>
<feature type="coiled-coil region" evidence="1">
    <location>
        <begin position="522"/>
        <end position="609"/>
    </location>
</feature>
<gene>
    <name evidence="3" type="ORF">Tco025E_02253</name>
</gene>
<dbReference type="EMBL" id="MKKU01000083">
    <property type="protein sequence ID" value="RNF25573.1"/>
    <property type="molecule type" value="Genomic_DNA"/>
</dbReference>
<name>A0A3R7PUZ7_9TRYP</name>
<dbReference type="RefSeq" id="XP_029230779.1">
    <property type="nucleotide sequence ID" value="XM_029369182.1"/>
</dbReference>
<keyword evidence="1" id="KW-0175">Coiled coil</keyword>
<evidence type="ECO:0000256" key="2">
    <source>
        <dbReference type="SAM" id="MobiDB-lite"/>
    </source>
</evidence>
<accession>A0A3R7PUZ7</accession>
<dbReference type="AlphaFoldDB" id="A0A3R7PUZ7"/>
<comment type="caution">
    <text evidence="3">The sequence shown here is derived from an EMBL/GenBank/DDBJ whole genome shotgun (WGS) entry which is preliminary data.</text>
</comment>
<organism evidence="3 4">
    <name type="scientific">Trypanosoma conorhini</name>
    <dbReference type="NCBI Taxonomy" id="83891"/>
    <lineage>
        <taxon>Eukaryota</taxon>
        <taxon>Discoba</taxon>
        <taxon>Euglenozoa</taxon>
        <taxon>Kinetoplastea</taxon>
        <taxon>Metakinetoplastina</taxon>
        <taxon>Trypanosomatida</taxon>
        <taxon>Trypanosomatidae</taxon>
        <taxon>Trypanosoma</taxon>
    </lineage>
</organism>
<feature type="compositionally biased region" description="Basic and acidic residues" evidence="2">
    <location>
        <begin position="1"/>
        <end position="11"/>
    </location>
</feature>
<evidence type="ECO:0000313" key="3">
    <source>
        <dbReference type="EMBL" id="RNF25573.1"/>
    </source>
</evidence>
<feature type="region of interest" description="Disordered" evidence="2">
    <location>
        <begin position="94"/>
        <end position="120"/>
    </location>
</feature>
<sequence>MEVCSDKKDDGGGGGNSSSGIPHSVQRELRAVIEEKTTLSLRLGELQREVERLRAEKGGGGAVGEAGLAVCQCRSLERENKMLRAQLLREIAGTQPLRRTEGKVTAPPSSSPETAGGIDSVRLPSEGLLRTVRAAFEPGSFAVDEGTAVTVEYNHDFLVVRGPRASRDAFMARLLHTVLRYMEGAPQRGFGASGDAAAAAAAADERRPLHLLRRALESEQVAREQATVAQRGAEEACALQQATLSLERAQHTEERRQLEGRVRQLEAALRRERDKLHVPLRRLEANDPQTRNAGGDRRADAVPAASPQRGGDPPAMALQPERNAASATKGSGAPDQSPAGGIPPRGHACGATTQPLQREVELLRDEKYRLSQQLQHRVEVVEQLRHQLREAEAATAHLCRGVLSSSEVAAMIIRGAAAAPYLVLHRSGGVDEHQVRGLVQALSEGSGGAPPAGAARPVEQRLADAAALLEIEHRAWKEALAFAMDERDAALQAQREAALLARPGAAVAPPPPVLSSSAAAAAEVLEKENVELRIELQRCFEDMRRLADSIARSQAMYQAAQEKLRAGERRMHEKEQTSRCLRQRQDAALMAALERERSLELQLQRLRQKSKWGATQPPSAAAAVVHAEPKVAALAHLVSTPSKKSCAASGVTLSDSRNYQQGQHQNNADTQECSFISRSNGPQSGPSTATTPLRGTGAAGTATLSSPSAPLRKENFEGALHAIHPA</sequence>
<evidence type="ECO:0000313" key="4">
    <source>
        <dbReference type="Proteomes" id="UP000284403"/>
    </source>
</evidence>
<feature type="coiled-coil region" evidence="1">
    <location>
        <begin position="248"/>
        <end position="275"/>
    </location>
</feature>
<evidence type="ECO:0000256" key="1">
    <source>
        <dbReference type="SAM" id="Coils"/>
    </source>
</evidence>
<proteinExistence type="predicted"/>
<dbReference type="OrthoDB" id="244885at2759"/>
<keyword evidence="4" id="KW-1185">Reference proteome</keyword>
<feature type="compositionally biased region" description="Polar residues" evidence="2">
    <location>
        <begin position="661"/>
        <end position="693"/>
    </location>
</feature>
<dbReference type="Proteomes" id="UP000284403">
    <property type="component" value="Unassembled WGS sequence"/>
</dbReference>
<feature type="region of interest" description="Disordered" evidence="2">
    <location>
        <begin position="279"/>
        <end position="351"/>
    </location>
</feature>